<comment type="caution">
    <text evidence="1">The sequence shown here is derived from an EMBL/GenBank/DDBJ whole genome shotgun (WGS) entry which is preliminary data.</text>
</comment>
<gene>
    <name evidence="1" type="primary">Acey_s0035.g3091</name>
    <name evidence="1" type="ORF">Y032_0035g3091</name>
</gene>
<organism evidence="1 2">
    <name type="scientific">Ancylostoma ceylanicum</name>
    <dbReference type="NCBI Taxonomy" id="53326"/>
    <lineage>
        <taxon>Eukaryota</taxon>
        <taxon>Metazoa</taxon>
        <taxon>Ecdysozoa</taxon>
        <taxon>Nematoda</taxon>
        <taxon>Chromadorea</taxon>
        <taxon>Rhabditida</taxon>
        <taxon>Rhabditina</taxon>
        <taxon>Rhabditomorpha</taxon>
        <taxon>Strongyloidea</taxon>
        <taxon>Ancylostomatidae</taxon>
        <taxon>Ancylostomatinae</taxon>
        <taxon>Ancylostoma</taxon>
    </lineage>
</organism>
<reference evidence="2" key="1">
    <citation type="journal article" date="2015" name="Nat. Genet.">
        <title>The genome and transcriptome of the zoonotic hookworm Ancylostoma ceylanicum identify infection-specific gene families.</title>
        <authorList>
            <person name="Schwarz E.M."/>
            <person name="Hu Y."/>
            <person name="Antoshechkin I."/>
            <person name="Miller M.M."/>
            <person name="Sternberg P.W."/>
            <person name="Aroian R.V."/>
        </authorList>
    </citation>
    <scope>NUCLEOTIDE SEQUENCE</scope>
    <source>
        <strain evidence="2">HY135</strain>
    </source>
</reference>
<accession>A0A016UMC3</accession>
<dbReference type="Proteomes" id="UP000024635">
    <property type="component" value="Unassembled WGS sequence"/>
</dbReference>
<dbReference type="EMBL" id="JARK01001371">
    <property type="protein sequence ID" value="EYC16007.1"/>
    <property type="molecule type" value="Genomic_DNA"/>
</dbReference>
<sequence length="72" mass="8290">METRLRCAFLDLSRVLALRLQSFAVHLINHTHSYRTIPAAMKFGKNQAASQDIFPSSKYNFVYSRRACNINV</sequence>
<evidence type="ECO:0000313" key="1">
    <source>
        <dbReference type="EMBL" id="EYC16007.1"/>
    </source>
</evidence>
<evidence type="ECO:0000313" key="2">
    <source>
        <dbReference type="Proteomes" id="UP000024635"/>
    </source>
</evidence>
<protein>
    <submittedName>
        <fullName evidence="1">Uncharacterized protein</fullName>
    </submittedName>
</protein>
<proteinExistence type="predicted"/>
<keyword evidence="2" id="KW-1185">Reference proteome</keyword>
<name>A0A016UMC3_9BILA</name>
<dbReference type="AlphaFoldDB" id="A0A016UMC3"/>